<name>A0A6A0ABW1_HAELA</name>
<evidence type="ECO:0000313" key="2">
    <source>
        <dbReference type="EMBL" id="GFH30330.1"/>
    </source>
</evidence>
<protein>
    <submittedName>
        <fullName evidence="2">Uncharacterized protein</fullName>
    </submittedName>
</protein>
<gene>
    <name evidence="2" type="ORF">HaLaN_29164</name>
</gene>
<organism evidence="2 3">
    <name type="scientific">Haematococcus lacustris</name>
    <name type="common">Green alga</name>
    <name type="synonym">Haematococcus pluvialis</name>
    <dbReference type="NCBI Taxonomy" id="44745"/>
    <lineage>
        <taxon>Eukaryota</taxon>
        <taxon>Viridiplantae</taxon>
        <taxon>Chlorophyta</taxon>
        <taxon>core chlorophytes</taxon>
        <taxon>Chlorophyceae</taxon>
        <taxon>CS clade</taxon>
        <taxon>Chlamydomonadales</taxon>
        <taxon>Haematococcaceae</taxon>
        <taxon>Haematococcus</taxon>
    </lineage>
</organism>
<proteinExistence type="predicted"/>
<sequence length="176" mass="18642">MRRLLAIVSVGEAAAMAAAQAELMAVKLTQEQLLYSLDLIKLEATAVGTSLALPGLAPHDTSAAAAGQEESTRAEPHNLCGRALANWLLQHMKEVRVRSQHIVADQRGLAAALLHEQQRAQSSEVERTALAQQIELLQDEKQQLVAKAGGPVDQQAGGSRRGRPAHASHLTPSGGS</sequence>
<dbReference type="Proteomes" id="UP000485058">
    <property type="component" value="Unassembled WGS sequence"/>
</dbReference>
<keyword evidence="3" id="KW-1185">Reference proteome</keyword>
<dbReference type="EMBL" id="BLLF01004838">
    <property type="protein sequence ID" value="GFH30330.1"/>
    <property type="molecule type" value="Genomic_DNA"/>
</dbReference>
<reference evidence="2 3" key="1">
    <citation type="submission" date="2020-02" db="EMBL/GenBank/DDBJ databases">
        <title>Draft genome sequence of Haematococcus lacustris strain NIES-144.</title>
        <authorList>
            <person name="Morimoto D."/>
            <person name="Nakagawa S."/>
            <person name="Yoshida T."/>
            <person name="Sawayama S."/>
        </authorList>
    </citation>
    <scope>NUCLEOTIDE SEQUENCE [LARGE SCALE GENOMIC DNA]</scope>
    <source>
        <strain evidence="2 3">NIES-144</strain>
    </source>
</reference>
<feature type="region of interest" description="Disordered" evidence="1">
    <location>
        <begin position="144"/>
        <end position="176"/>
    </location>
</feature>
<evidence type="ECO:0000313" key="3">
    <source>
        <dbReference type="Proteomes" id="UP000485058"/>
    </source>
</evidence>
<accession>A0A6A0ABW1</accession>
<evidence type="ECO:0000256" key="1">
    <source>
        <dbReference type="SAM" id="MobiDB-lite"/>
    </source>
</evidence>
<comment type="caution">
    <text evidence="2">The sequence shown here is derived from an EMBL/GenBank/DDBJ whole genome shotgun (WGS) entry which is preliminary data.</text>
</comment>
<dbReference type="AlphaFoldDB" id="A0A6A0ABW1"/>